<reference evidence="2" key="1">
    <citation type="journal article" date="2015" name="Nature">
        <title>Complex archaea that bridge the gap between prokaryotes and eukaryotes.</title>
        <authorList>
            <person name="Spang A."/>
            <person name="Saw J.H."/>
            <person name="Jorgensen S.L."/>
            <person name="Zaremba-Niedzwiedzka K."/>
            <person name="Martijn J."/>
            <person name="Lind A.E."/>
            <person name="van Eijk R."/>
            <person name="Schleper C."/>
            <person name="Guy L."/>
            <person name="Ettema T.J."/>
        </authorList>
    </citation>
    <scope>NUCLEOTIDE SEQUENCE</scope>
</reference>
<dbReference type="InterPro" id="IPR014717">
    <property type="entry name" value="Transl_elong_EF1B/ribsomal_bS6"/>
</dbReference>
<keyword evidence="1" id="KW-0812">Transmembrane</keyword>
<proteinExistence type="predicted"/>
<evidence type="ECO:0000313" key="2">
    <source>
        <dbReference type="EMBL" id="KKM23759.1"/>
    </source>
</evidence>
<comment type="caution">
    <text evidence="2">The sequence shown here is derived from an EMBL/GenBank/DDBJ whole genome shotgun (WGS) entry which is preliminary data.</text>
</comment>
<keyword evidence="1" id="KW-1133">Transmembrane helix</keyword>
<dbReference type="Gene3D" id="3.30.70.60">
    <property type="match status" value="1"/>
</dbReference>
<accession>A0A0F9IUR5</accession>
<evidence type="ECO:0000256" key="1">
    <source>
        <dbReference type="SAM" id="Phobius"/>
    </source>
</evidence>
<name>A0A0F9IUR5_9ZZZZ</name>
<sequence length="188" mass="22268">MKKTFDLVNDKEKKILVVLCVMIAGVVLFLLLVSLSQRRSYFKAFSSYSVKQEDYEQLNKTKVEKEGEWIRWQDARGDMDELKKKYFYDDDKEGFERLRLDLEQLLNKARINVSSRKRYGYVEFKGETIRKISVTFDIKGSYLSLKRFIHSVEEFPKFLLIEKIDFLNIDARGNVLELKVVLAGYYES</sequence>
<organism evidence="2">
    <name type="scientific">marine sediment metagenome</name>
    <dbReference type="NCBI Taxonomy" id="412755"/>
    <lineage>
        <taxon>unclassified sequences</taxon>
        <taxon>metagenomes</taxon>
        <taxon>ecological metagenomes</taxon>
    </lineage>
</organism>
<dbReference type="AlphaFoldDB" id="A0A0F9IUR5"/>
<gene>
    <name evidence="2" type="ORF">LCGC14_1611960</name>
</gene>
<dbReference type="EMBL" id="LAZR01013058">
    <property type="protein sequence ID" value="KKM23759.1"/>
    <property type="molecule type" value="Genomic_DNA"/>
</dbReference>
<keyword evidence="1" id="KW-0472">Membrane</keyword>
<protein>
    <submittedName>
        <fullName evidence="2">Uncharacterized protein</fullName>
    </submittedName>
</protein>
<feature type="transmembrane region" description="Helical" evidence="1">
    <location>
        <begin position="15"/>
        <end position="35"/>
    </location>
</feature>